<dbReference type="Proteomes" id="UP001066276">
    <property type="component" value="Chromosome 1_2"/>
</dbReference>
<organism evidence="2 3">
    <name type="scientific">Pleurodeles waltl</name>
    <name type="common">Iberian ribbed newt</name>
    <dbReference type="NCBI Taxonomy" id="8319"/>
    <lineage>
        <taxon>Eukaryota</taxon>
        <taxon>Metazoa</taxon>
        <taxon>Chordata</taxon>
        <taxon>Craniata</taxon>
        <taxon>Vertebrata</taxon>
        <taxon>Euteleostomi</taxon>
        <taxon>Amphibia</taxon>
        <taxon>Batrachia</taxon>
        <taxon>Caudata</taxon>
        <taxon>Salamandroidea</taxon>
        <taxon>Salamandridae</taxon>
        <taxon>Pleurodelinae</taxon>
        <taxon>Pleurodeles</taxon>
    </lineage>
</organism>
<gene>
    <name evidence="2" type="ORF">NDU88_001719</name>
</gene>
<evidence type="ECO:0000256" key="1">
    <source>
        <dbReference type="SAM" id="MobiDB-lite"/>
    </source>
</evidence>
<keyword evidence="3" id="KW-1185">Reference proteome</keyword>
<dbReference type="EMBL" id="JANPWB010000002">
    <property type="protein sequence ID" value="KAJ1206312.1"/>
    <property type="molecule type" value="Genomic_DNA"/>
</dbReference>
<proteinExistence type="predicted"/>
<feature type="region of interest" description="Disordered" evidence="1">
    <location>
        <begin position="116"/>
        <end position="139"/>
    </location>
</feature>
<name>A0AAV7W1A1_PLEWA</name>
<comment type="caution">
    <text evidence="2">The sequence shown here is derived from an EMBL/GenBank/DDBJ whole genome shotgun (WGS) entry which is preliminary data.</text>
</comment>
<protein>
    <submittedName>
        <fullName evidence="2">Uncharacterized protein</fullName>
    </submittedName>
</protein>
<sequence length="156" mass="17660">MPDCTLPMAWPLETPYRSKEKAVSGPTCLTAWETPQPGLELDKGVGDREQPNTCWGVASFGYLGWCEDDKLDYDEERLLREAETVIDENTGLEGPDRVIMGSQKFNKRRSIGTFQKGVERPVKRKDGEDKKKKKVKEKCPSVPIDNQWLAEELKSG</sequence>
<evidence type="ECO:0000313" key="3">
    <source>
        <dbReference type="Proteomes" id="UP001066276"/>
    </source>
</evidence>
<evidence type="ECO:0000313" key="2">
    <source>
        <dbReference type="EMBL" id="KAJ1206312.1"/>
    </source>
</evidence>
<reference evidence="2" key="1">
    <citation type="journal article" date="2022" name="bioRxiv">
        <title>Sequencing and chromosome-scale assembly of the giantPleurodeles waltlgenome.</title>
        <authorList>
            <person name="Brown T."/>
            <person name="Elewa A."/>
            <person name="Iarovenko S."/>
            <person name="Subramanian E."/>
            <person name="Araus A.J."/>
            <person name="Petzold A."/>
            <person name="Susuki M."/>
            <person name="Suzuki K.-i.T."/>
            <person name="Hayashi T."/>
            <person name="Toyoda A."/>
            <person name="Oliveira C."/>
            <person name="Osipova E."/>
            <person name="Leigh N.D."/>
            <person name="Simon A."/>
            <person name="Yun M.H."/>
        </authorList>
    </citation>
    <scope>NUCLEOTIDE SEQUENCE</scope>
    <source>
        <strain evidence="2">20211129_DDA</strain>
        <tissue evidence="2">Liver</tissue>
    </source>
</reference>
<accession>A0AAV7W1A1</accession>
<dbReference type="AlphaFoldDB" id="A0AAV7W1A1"/>
<feature type="compositionally biased region" description="Basic and acidic residues" evidence="1">
    <location>
        <begin position="117"/>
        <end position="130"/>
    </location>
</feature>